<proteinExistence type="predicted"/>
<organism evidence="4 5">
    <name type="scientific">Deinococcus roseus</name>
    <dbReference type="NCBI Taxonomy" id="392414"/>
    <lineage>
        <taxon>Bacteria</taxon>
        <taxon>Thermotogati</taxon>
        <taxon>Deinococcota</taxon>
        <taxon>Deinococci</taxon>
        <taxon>Deinococcales</taxon>
        <taxon>Deinococcaceae</taxon>
        <taxon>Deinococcus</taxon>
    </lineage>
</organism>
<keyword evidence="3" id="KW-1133">Transmembrane helix</keyword>
<feature type="transmembrane region" description="Helical" evidence="3">
    <location>
        <begin position="7"/>
        <end position="28"/>
    </location>
</feature>
<reference evidence="5" key="1">
    <citation type="journal article" date="2019" name="Int. J. Syst. Evol. Microbiol.">
        <title>The Global Catalogue of Microorganisms (GCM) 10K type strain sequencing project: providing services to taxonomists for standard genome sequencing and annotation.</title>
        <authorList>
            <consortium name="The Broad Institute Genomics Platform"/>
            <consortium name="The Broad Institute Genome Sequencing Center for Infectious Disease"/>
            <person name="Wu L."/>
            <person name="Ma J."/>
        </authorList>
    </citation>
    <scope>NUCLEOTIDE SEQUENCE [LARGE SCALE GENOMIC DNA]</scope>
    <source>
        <strain evidence="5">JCM 14370</strain>
    </source>
</reference>
<dbReference type="Pfam" id="PF04350">
    <property type="entry name" value="PilO"/>
    <property type="match status" value="1"/>
</dbReference>
<name>A0ABQ2CZV1_9DEIO</name>
<feature type="region of interest" description="Disordered" evidence="2">
    <location>
        <begin position="189"/>
        <end position="218"/>
    </location>
</feature>
<dbReference type="PANTHER" id="PTHR39555">
    <property type="entry name" value="FIMBRIAL ASSEMBLY PROTEIN PILO-LIKE PROTEIN-RELATED"/>
    <property type="match status" value="1"/>
</dbReference>
<keyword evidence="5" id="KW-1185">Reference proteome</keyword>
<dbReference type="InterPro" id="IPR007445">
    <property type="entry name" value="PilO"/>
</dbReference>
<accession>A0ABQ2CZV1</accession>
<dbReference type="Gene3D" id="3.30.70.60">
    <property type="match status" value="1"/>
</dbReference>
<evidence type="ECO:0000256" key="1">
    <source>
        <dbReference type="SAM" id="Coils"/>
    </source>
</evidence>
<evidence type="ECO:0000313" key="5">
    <source>
        <dbReference type="Proteomes" id="UP000632222"/>
    </source>
</evidence>
<dbReference type="EMBL" id="BMOD01000004">
    <property type="protein sequence ID" value="GGJ30796.1"/>
    <property type="molecule type" value="Genomic_DNA"/>
</dbReference>
<dbReference type="RefSeq" id="WP_189002159.1">
    <property type="nucleotide sequence ID" value="NZ_BMOD01000004.1"/>
</dbReference>
<dbReference type="PANTHER" id="PTHR39555:SF1">
    <property type="entry name" value="TYPE IV PILUS INNER MEMBRANE COMPONENT PILO"/>
    <property type="match status" value="1"/>
</dbReference>
<evidence type="ECO:0000313" key="4">
    <source>
        <dbReference type="EMBL" id="GGJ30796.1"/>
    </source>
</evidence>
<comment type="caution">
    <text evidence="4">The sequence shown here is derived from an EMBL/GenBank/DDBJ whole genome shotgun (WGS) entry which is preliminary data.</text>
</comment>
<keyword evidence="1" id="KW-0175">Coiled coil</keyword>
<sequence length="218" mass="23966">MKLKQRDIALISIAASVLLVLVWYFLWYQPKGDEIANKQLDKESVEQELARAKAATARLPQLMEDVKLLEADKQAFVEELPETLRFGEFLQDLRQIVIDSGSTLNSIAPTASTQTDLPAGVVAVNVNMTLDTTFPGLLNVVAAIQDLQRFSTINKIDLKLTEVTQATAKNPPLSVTMAMTVYTFDVSRALQQQQQQQEQTTPPQDPNATPAPQGGNAS</sequence>
<evidence type="ECO:0000256" key="3">
    <source>
        <dbReference type="SAM" id="Phobius"/>
    </source>
</evidence>
<evidence type="ECO:0000256" key="2">
    <source>
        <dbReference type="SAM" id="MobiDB-lite"/>
    </source>
</evidence>
<feature type="coiled-coil region" evidence="1">
    <location>
        <begin position="35"/>
        <end position="72"/>
    </location>
</feature>
<dbReference type="InterPro" id="IPR014717">
    <property type="entry name" value="Transl_elong_EF1B/ribsomal_bS6"/>
</dbReference>
<keyword evidence="3" id="KW-0472">Membrane</keyword>
<dbReference type="Proteomes" id="UP000632222">
    <property type="component" value="Unassembled WGS sequence"/>
</dbReference>
<feature type="compositionally biased region" description="Low complexity" evidence="2">
    <location>
        <begin position="191"/>
        <end position="202"/>
    </location>
</feature>
<evidence type="ECO:0008006" key="6">
    <source>
        <dbReference type="Google" id="ProtNLM"/>
    </source>
</evidence>
<gene>
    <name evidence="4" type="ORF">GCM10008938_16060</name>
</gene>
<keyword evidence="3" id="KW-0812">Transmembrane</keyword>
<protein>
    <recommendedName>
        <fullName evidence="6">Pilus assembly protein PilO</fullName>
    </recommendedName>
</protein>